<gene>
    <name evidence="1" type="ORF">L0P79_12885</name>
    <name evidence="2" type="ORF">NE579_11475</name>
</gene>
<sequence>MRELFVERRTVRGEDGVSHCFDYYVVIGEMEVAEHFSCESYGVKVAEQGGDSAVIPNVTVSISRIDGLMELLTRNTVGPAAVGDVVADWL</sequence>
<dbReference type="AlphaFoldDB" id="A0AAW5JRI3"/>
<dbReference type="Proteomes" id="UP001200313">
    <property type="component" value="Unassembled WGS sequence"/>
</dbReference>
<dbReference type="EMBL" id="JAKNJB010000023">
    <property type="protein sequence ID" value="MCG4527951.1"/>
    <property type="molecule type" value="Genomic_DNA"/>
</dbReference>
<comment type="caution">
    <text evidence="2">The sequence shown here is derived from an EMBL/GenBank/DDBJ whole genome shotgun (WGS) entry which is preliminary data.</text>
</comment>
<protein>
    <submittedName>
        <fullName evidence="2">DUF6514 family protein</fullName>
    </submittedName>
</protein>
<dbReference type="InterPro" id="IPR017016">
    <property type="entry name" value="UCP033595"/>
</dbReference>
<reference evidence="1 3" key="1">
    <citation type="submission" date="2022-01" db="EMBL/GenBank/DDBJ databases">
        <title>Collection of gut derived symbiotic bacterial strains cultured from healthy donors.</title>
        <authorList>
            <person name="Lin H."/>
            <person name="Kohout C."/>
            <person name="Waligurski E."/>
            <person name="Pamer E.G."/>
        </authorList>
    </citation>
    <scope>NUCLEOTIDE SEQUENCE [LARGE SCALE GENOMIC DNA]</scope>
    <source>
        <strain evidence="1 3">DFI.3.7</strain>
    </source>
</reference>
<evidence type="ECO:0000313" key="4">
    <source>
        <dbReference type="Proteomes" id="UP001204562"/>
    </source>
</evidence>
<evidence type="ECO:0000313" key="3">
    <source>
        <dbReference type="Proteomes" id="UP001200313"/>
    </source>
</evidence>
<dbReference type="Proteomes" id="UP001204562">
    <property type="component" value="Unassembled WGS sequence"/>
</dbReference>
<dbReference type="RefSeq" id="WP_050618922.1">
    <property type="nucleotide sequence ID" value="NZ_JAKNJB010000023.1"/>
</dbReference>
<dbReference type="Pfam" id="PF20124">
    <property type="entry name" value="DUF6514"/>
    <property type="match status" value="1"/>
</dbReference>
<proteinExistence type="predicted"/>
<keyword evidence="3" id="KW-1185">Reference proteome</keyword>
<organism evidence="2 4">
    <name type="scientific">Intestinimonas massiliensis</name>
    <name type="common">ex Afouda et al. 2020</name>
    <dbReference type="NCBI Taxonomy" id="1673721"/>
    <lineage>
        <taxon>Bacteria</taxon>
        <taxon>Bacillati</taxon>
        <taxon>Bacillota</taxon>
        <taxon>Clostridia</taxon>
        <taxon>Eubacteriales</taxon>
        <taxon>Intestinimonas</taxon>
    </lineage>
</organism>
<dbReference type="EMBL" id="JANFYS010000024">
    <property type="protein sequence ID" value="MCQ4771076.1"/>
    <property type="molecule type" value="Genomic_DNA"/>
</dbReference>
<reference evidence="2" key="2">
    <citation type="submission" date="2022-06" db="EMBL/GenBank/DDBJ databases">
        <title>Isolation of gut microbiota from human fecal samples.</title>
        <authorList>
            <person name="Pamer E.G."/>
            <person name="Barat B."/>
            <person name="Waligurski E."/>
            <person name="Medina S."/>
            <person name="Paddock L."/>
            <person name="Mostad J."/>
        </authorList>
    </citation>
    <scope>NUCLEOTIDE SEQUENCE</scope>
    <source>
        <strain evidence="2">DFI.9.91</strain>
    </source>
</reference>
<evidence type="ECO:0000313" key="1">
    <source>
        <dbReference type="EMBL" id="MCG4527951.1"/>
    </source>
</evidence>
<accession>A0AAW5JRI3</accession>
<name>A0AAW5JRI3_9FIRM</name>
<evidence type="ECO:0000313" key="2">
    <source>
        <dbReference type="EMBL" id="MCQ4771076.1"/>
    </source>
</evidence>